<feature type="compositionally biased region" description="Acidic residues" evidence="1">
    <location>
        <begin position="800"/>
        <end position="810"/>
    </location>
</feature>
<feature type="region of interest" description="Disordered" evidence="1">
    <location>
        <begin position="558"/>
        <end position="677"/>
    </location>
</feature>
<feature type="compositionally biased region" description="Polar residues" evidence="1">
    <location>
        <begin position="700"/>
        <end position="711"/>
    </location>
</feature>
<feature type="transmembrane region" description="Helical" evidence="2">
    <location>
        <begin position="504"/>
        <end position="527"/>
    </location>
</feature>
<feature type="compositionally biased region" description="Polar residues" evidence="1">
    <location>
        <begin position="592"/>
        <end position="607"/>
    </location>
</feature>
<feature type="compositionally biased region" description="Polar residues" evidence="1">
    <location>
        <begin position="135"/>
        <end position="157"/>
    </location>
</feature>
<keyword evidence="2" id="KW-1133">Transmembrane helix</keyword>
<comment type="caution">
    <text evidence="3">The sequence shown here is derived from an EMBL/GenBank/DDBJ whole genome shotgun (WGS) entry which is preliminary data.</text>
</comment>
<evidence type="ECO:0000256" key="1">
    <source>
        <dbReference type="SAM" id="MobiDB-lite"/>
    </source>
</evidence>
<feature type="region of interest" description="Disordered" evidence="1">
    <location>
        <begin position="1"/>
        <end position="351"/>
    </location>
</feature>
<feature type="compositionally biased region" description="Low complexity" evidence="1">
    <location>
        <begin position="166"/>
        <end position="196"/>
    </location>
</feature>
<protein>
    <submittedName>
        <fullName evidence="3">Uncharacterized protein</fullName>
    </submittedName>
</protein>
<evidence type="ECO:0000256" key="2">
    <source>
        <dbReference type="SAM" id="Phobius"/>
    </source>
</evidence>
<feature type="compositionally biased region" description="Low complexity" evidence="1">
    <location>
        <begin position="785"/>
        <end position="797"/>
    </location>
</feature>
<dbReference type="EMBL" id="JBBXMP010000259">
    <property type="protein sequence ID" value="KAL0058975.1"/>
    <property type="molecule type" value="Genomic_DNA"/>
</dbReference>
<feature type="compositionally biased region" description="Polar residues" evidence="1">
    <location>
        <begin position="747"/>
        <end position="761"/>
    </location>
</feature>
<feature type="compositionally biased region" description="Low complexity" evidence="1">
    <location>
        <begin position="947"/>
        <end position="957"/>
    </location>
</feature>
<feature type="compositionally biased region" description="Polar residues" evidence="1">
    <location>
        <begin position="75"/>
        <end position="84"/>
    </location>
</feature>
<keyword evidence="4" id="KW-1185">Reference proteome</keyword>
<feature type="region of interest" description="Disordered" evidence="1">
    <location>
        <begin position="945"/>
        <end position="995"/>
    </location>
</feature>
<name>A0ABR2ZC97_9AGAR</name>
<feature type="compositionally biased region" description="Low complexity" evidence="1">
    <location>
        <begin position="37"/>
        <end position="54"/>
    </location>
</feature>
<feature type="compositionally biased region" description="Polar residues" evidence="1">
    <location>
        <begin position="624"/>
        <end position="642"/>
    </location>
</feature>
<feature type="compositionally biased region" description="Basic and acidic residues" evidence="1">
    <location>
        <begin position="961"/>
        <end position="974"/>
    </location>
</feature>
<feature type="compositionally biased region" description="Low complexity" evidence="1">
    <location>
        <begin position="340"/>
        <end position="351"/>
    </location>
</feature>
<feature type="compositionally biased region" description="Low complexity" evidence="1">
    <location>
        <begin position="91"/>
        <end position="104"/>
    </location>
</feature>
<feature type="compositionally biased region" description="Low complexity" evidence="1">
    <location>
        <begin position="113"/>
        <end position="131"/>
    </location>
</feature>
<feature type="compositionally biased region" description="Polar residues" evidence="1">
    <location>
        <begin position="815"/>
        <end position="844"/>
    </location>
</feature>
<accession>A0ABR2ZC97</accession>
<evidence type="ECO:0000313" key="4">
    <source>
        <dbReference type="Proteomes" id="UP001437256"/>
    </source>
</evidence>
<sequence>MSDAEPMSTSITEEPTTSTTSITSDATIPPPESQTVSDTDSTLSTSPSTPTSLSFINKNESTTTTTDMDSDSAVVPTSVSSTDSAGDDTPTQTETQSTETTTTSAGDDNGQEDSPPTSSTGDPPPTSTSDPAETKLTSEGTPTQTEESPTTNETGGSATIAEEPPTTTGSSEVETMTTSESSPTQTGDPPVTTGTGDSVTTAEDPPITTVSSDPSTEPTQTESATTTTSAEDSPTTVTSEGTSQPTQTEVPPVTTTTSESTSVDTTPTSTDLTTSGTDGTVTTTPPDSDQRTAITTASDSSPTSVLESASGQGTVAAASEANTEPTSATDATFESNQVPTTTLGFLSGTSSVSATDTATATTVTGTGSGSAPLSVSAITLSPLLSPSIVSLTATQTLTSGDLTITTRLGSTLTITPTDTVSTLDASGLNILTQVLMSEPERARLDLSSTSVPIATVPTTEFVTSTLSGGDTTLIPTRTRTTTVTGSGVPTYTLQPNAFERNKGAIIGVIIVAALLAGIGIFVGIWLCRRRKRKVEGRRYNPSPVGDVTTGRVLIPGYGSSLAGDRERGSGRWRPPLVEEFGDEERGDIYTRPSRSMSQRSRGTSIRPVTSYRDRDGDSGDVRSITSGGQASTNTMHFGTSLLSFDGPGHPQYQHYQPNVNPSRFSGSSLGSSEESAGTVRTASLISLSAEPTPLDGQFPRSDSSAASSQQHGEIPIISPFADAFSISHHHQTSSSSSHGTPTRSQSLGSQNSGNAQSLTSLEQDRGWREIEIQDPSNVPRPRGGNPSASSLAASPNPFLYEDEDDEDEESPPPSLMTQMSRISLMSQQQQPTHPDSGSTSSLLNPPTRPQFRGRLTDLIQSSHPPTLPFIPFIVSPALTDVTEESYLGSSYHYQPEGLIDTRAQRSEESLLDHVDYTRPISMAVSGTDSQRESMADHRIVFSRMSATETETSSTSESLSDFEARMTQEDIRENRDDEDPFQDPQSQRDLRHDASPVLMVLQRAAASRS</sequence>
<feature type="compositionally biased region" description="Polar residues" evidence="1">
    <location>
        <begin position="291"/>
        <end position="313"/>
    </location>
</feature>
<feature type="compositionally biased region" description="Basic and acidic residues" evidence="1">
    <location>
        <begin position="762"/>
        <end position="771"/>
    </location>
</feature>
<reference evidence="3 4" key="1">
    <citation type="submission" date="2024-05" db="EMBL/GenBank/DDBJ databases">
        <title>A draft genome resource for the thread blight pathogen Marasmius tenuissimus strain MS-2.</title>
        <authorList>
            <person name="Yulfo-Soto G.E."/>
            <person name="Baruah I.K."/>
            <person name="Amoako-Attah I."/>
            <person name="Bukari Y."/>
            <person name="Meinhardt L.W."/>
            <person name="Bailey B.A."/>
            <person name="Cohen S.P."/>
        </authorList>
    </citation>
    <scope>NUCLEOTIDE SEQUENCE [LARGE SCALE GENOMIC DNA]</scope>
    <source>
        <strain evidence="3 4">MS-2</strain>
    </source>
</reference>
<gene>
    <name evidence="3" type="ORF">AAF712_014312</name>
</gene>
<feature type="region of interest" description="Disordered" evidence="1">
    <location>
        <begin position="727"/>
        <end position="852"/>
    </location>
</feature>
<feature type="compositionally biased region" description="Basic and acidic residues" evidence="1">
    <location>
        <begin position="611"/>
        <end position="620"/>
    </location>
</feature>
<proteinExistence type="predicted"/>
<feature type="compositionally biased region" description="Polar residues" evidence="1">
    <location>
        <begin position="653"/>
        <end position="664"/>
    </location>
</feature>
<feature type="compositionally biased region" description="Low complexity" evidence="1">
    <location>
        <begin position="214"/>
        <end position="287"/>
    </location>
</feature>
<feature type="compositionally biased region" description="Polar residues" evidence="1">
    <location>
        <begin position="320"/>
        <end position="339"/>
    </location>
</feature>
<keyword evidence="2" id="KW-0472">Membrane</keyword>
<feature type="region of interest" description="Disordered" evidence="1">
    <location>
        <begin position="689"/>
        <end position="711"/>
    </location>
</feature>
<dbReference type="Proteomes" id="UP001437256">
    <property type="component" value="Unassembled WGS sequence"/>
</dbReference>
<keyword evidence="2" id="KW-0812">Transmembrane</keyword>
<feature type="compositionally biased region" description="Low complexity" evidence="1">
    <location>
        <begin position="1"/>
        <end position="27"/>
    </location>
</feature>
<feature type="compositionally biased region" description="Low complexity" evidence="1">
    <location>
        <begin position="732"/>
        <end position="746"/>
    </location>
</feature>
<evidence type="ECO:0000313" key="3">
    <source>
        <dbReference type="EMBL" id="KAL0058975.1"/>
    </source>
</evidence>
<organism evidence="3 4">
    <name type="scientific">Marasmius tenuissimus</name>
    <dbReference type="NCBI Taxonomy" id="585030"/>
    <lineage>
        <taxon>Eukaryota</taxon>
        <taxon>Fungi</taxon>
        <taxon>Dikarya</taxon>
        <taxon>Basidiomycota</taxon>
        <taxon>Agaricomycotina</taxon>
        <taxon>Agaricomycetes</taxon>
        <taxon>Agaricomycetidae</taxon>
        <taxon>Agaricales</taxon>
        <taxon>Marasmiineae</taxon>
        <taxon>Marasmiaceae</taxon>
        <taxon>Marasmius</taxon>
    </lineage>
</organism>
<feature type="compositionally biased region" description="Low complexity" evidence="1">
    <location>
        <begin position="665"/>
        <end position="675"/>
    </location>
</feature>